<dbReference type="EMBL" id="CAGKOT010000061">
    <property type="protein sequence ID" value="CAB5388411.1"/>
    <property type="molecule type" value="Genomic_DNA"/>
</dbReference>
<accession>A0A915ZV57</accession>
<keyword evidence="1" id="KW-0472">Membrane</keyword>
<dbReference type="Proteomes" id="UP000684084">
    <property type="component" value="Unassembled WGS sequence"/>
</dbReference>
<keyword evidence="1" id="KW-1133">Transmembrane helix</keyword>
<reference evidence="2" key="1">
    <citation type="submission" date="2020-05" db="EMBL/GenBank/DDBJ databases">
        <authorList>
            <person name="Rincon C."/>
            <person name="Sanders R I."/>
            <person name="Robbins C."/>
            <person name="Chaturvedi A."/>
        </authorList>
    </citation>
    <scope>NUCLEOTIDE SEQUENCE</scope>
    <source>
        <strain evidence="2">CHB12</strain>
    </source>
</reference>
<protein>
    <submittedName>
        <fullName evidence="2">Uncharacterized protein</fullName>
    </submittedName>
</protein>
<keyword evidence="1" id="KW-0812">Transmembrane</keyword>
<sequence>MEQYLEYFSDQYYSSTMLILFVFYLSKRFFLIISASWEVRYFLIGYLAFLITYPHYFIIGLSLFINYISFVLLISLYSFKYISSLF</sequence>
<evidence type="ECO:0000256" key="1">
    <source>
        <dbReference type="SAM" id="Phobius"/>
    </source>
</evidence>
<gene>
    <name evidence="2" type="ORF">CHRIB12_LOCUS20580</name>
</gene>
<name>A0A915ZV57_9GLOM</name>
<dbReference type="AlphaFoldDB" id="A0A915ZV57"/>
<feature type="transmembrane region" description="Helical" evidence="1">
    <location>
        <begin position="12"/>
        <end position="32"/>
    </location>
</feature>
<organism evidence="2 3">
    <name type="scientific">Rhizophagus irregularis</name>
    <dbReference type="NCBI Taxonomy" id="588596"/>
    <lineage>
        <taxon>Eukaryota</taxon>
        <taxon>Fungi</taxon>
        <taxon>Fungi incertae sedis</taxon>
        <taxon>Mucoromycota</taxon>
        <taxon>Glomeromycotina</taxon>
        <taxon>Glomeromycetes</taxon>
        <taxon>Glomerales</taxon>
        <taxon>Glomeraceae</taxon>
        <taxon>Rhizophagus</taxon>
    </lineage>
</organism>
<proteinExistence type="predicted"/>
<evidence type="ECO:0000313" key="2">
    <source>
        <dbReference type="EMBL" id="CAB5388411.1"/>
    </source>
</evidence>
<evidence type="ECO:0000313" key="3">
    <source>
        <dbReference type="Proteomes" id="UP000684084"/>
    </source>
</evidence>
<comment type="caution">
    <text evidence="2">The sequence shown here is derived from an EMBL/GenBank/DDBJ whole genome shotgun (WGS) entry which is preliminary data.</text>
</comment>
<feature type="transmembrane region" description="Helical" evidence="1">
    <location>
        <begin position="64"/>
        <end position="82"/>
    </location>
</feature>